<comment type="caution">
    <text evidence="1">The sequence shown here is derived from an EMBL/GenBank/DDBJ whole genome shotgun (WGS) entry which is preliminary data.</text>
</comment>
<dbReference type="EMBL" id="CABR01000023">
    <property type="protein sequence ID" value="CBI09280.1"/>
    <property type="molecule type" value="Genomic_DNA"/>
</dbReference>
<accession>E6QPV9</accession>
<dbReference type="AlphaFoldDB" id="E6QPV9"/>
<proteinExistence type="predicted"/>
<organism evidence="1">
    <name type="scientific">mine drainage metagenome</name>
    <dbReference type="NCBI Taxonomy" id="410659"/>
    <lineage>
        <taxon>unclassified sequences</taxon>
        <taxon>metagenomes</taxon>
        <taxon>ecological metagenomes</taxon>
    </lineage>
</organism>
<name>E6QPV9_9ZZZZ</name>
<protein>
    <submittedName>
        <fullName evidence="1">Uncharacterized protein</fullName>
    </submittedName>
</protein>
<gene>
    <name evidence="1" type="ORF">CARN7_0003</name>
</gene>
<evidence type="ECO:0000313" key="1">
    <source>
        <dbReference type="EMBL" id="CBI09280.1"/>
    </source>
</evidence>
<sequence>MIFQNLTESTVEDTTLTWFGGELCYTIGHVTLMTPKASQTNHLKIDEAGICPIA</sequence>
<reference evidence="1" key="1">
    <citation type="submission" date="2009-10" db="EMBL/GenBank/DDBJ databases">
        <title>Diversity of trophic interactions inside an arsenic-rich microbial ecosystem.</title>
        <authorList>
            <person name="Bertin P.N."/>
            <person name="Heinrich-Salmeron A."/>
            <person name="Pelletier E."/>
            <person name="Goulhen-Chollet F."/>
            <person name="Arsene-Ploetze F."/>
            <person name="Gallien S."/>
            <person name="Calteau A."/>
            <person name="Vallenet D."/>
            <person name="Casiot C."/>
            <person name="Chane-Woon-Ming B."/>
            <person name="Giloteaux L."/>
            <person name="Barakat M."/>
            <person name="Bonnefoy V."/>
            <person name="Bruneel O."/>
            <person name="Chandler M."/>
            <person name="Cleiss J."/>
            <person name="Duran R."/>
            <person name="Elbaz-Poulichet F."/>
            <person name="Fonknechten N."/>
            <person name="Lauga B."/>
            <person name="Mornico D."/>
            <person name="Ortet P."/>
            <person name="Schaeffer C."/>
            <person name="Siguier P."/>
            <person name="Alexander Thil Smith A."/>
            <person name="Van Dorsselaer A."/>
            <person name="Weissenbach J."/>
            <person name="Medigue C."/>
            <person name="Le Paslier D."/>
        </authorList>
    </citation>
    <scope>NUCLEOTIDE SEQUENCE</scope>
</reference>